<keyword evidence="3" id="KW-1185">Reference proteome</keyword>
<evidence type="ECO:0000256" key="1">
    <source>
        <dbReference type="SAM" id="SignalP"/>
    </source>
</evidence>
<dbReference type="AlphaFoldDB" id="A0A5N0EIZ6"/>
<feature type="chain" id="PRO_5024281728" evidence="1">
    <location>
        <begin position="31"/>
        <end position="153"/>
    </location>
</feature>
<dbReference type="OrthoDB" id="4570742at2"/>
<accession>A0A5N0EIZ6</accession>
<dbReference type="RefSeq" id="WP_150402794.1">
    <property type="nucleotide sequence ID" value="NZ_VXLC01000004.1"/>
</dbReference>
<feature type="signal peptide" evidence="1">
    <location>
        <begin position="1"/>
        <end position="30"/>
    </location>
</feature>
<comment type="caution">
    <text evidence="2">The sequence shown here is derived from an EMBL/GenBank/DDBJ whole genome shotgun (WGS) entry which is preliminary data.</text>
</comment>
<dbReference type="EMBL" id="VXLC01000004">
    <property type="protein sequence ID" value="KAA8888629.1"/>
    <property type="molecule type" value="Genomic_DNA"/>
</dbReference>
<keyword evidence="1" id="KW-0732">Signal</keyword>
<evidence type="ECO:0000313" key="3">
    <source>
        <dbReference type="Proteomes" id="UP000323876"/>
    </source>
</evidence>
<name>A0A5N0EIZ6_9NOCA</name>
<dbReference type="Proteomes" id="UP000323876">
    <property type="component" value="Unassembled WGS sequence"/>
</dbReference>
<organism evidence="2 3">
    <name type="scientific">Nocardia colli</name>
    <dbReference type="NCBI Taxonomy" id="2545717"/>
    <lineage>
        <taxon>Bacteria</taxon>
        <taxon>Bacillati</taxon>
        <taxon>Actinomycetota</taxon>
        <taxon>Actinomycetes</taxon>
        <taxon>Mycobacteriales</taxon>
        <taxon>Nocardiaceae</taxon>
        <taxon>Nocardia</taxon>
    </lineage>
</organism>
<proteinExistence type="predicted"/>
<gene>
    <name evidence="2" type="ORF">F3087_16700</name>
</gene>
<reference evidence="2 3" key="1">
    <citation type="submission" date="2019-09" db="EMBL/GenBank/DDBJ databases">
        <authorList>
            <person name="Wang X."/>
        </authorList>
    </citation>
    <scope>NUCLEOTIDE SEQUENCE [LARGE SCALE GENOMIC DNA]</scope>
    <source>
        <strain evidence="2 3">CICC 11023</strain>
    </source>
</reference>
<evidence type="ECO:0000313" key="2">
    <source>
        <dbReference type="EMBL" id="KAA8888629.1"/>
    </source>
</evidence>
<protein>
    <submittedName>
        <fullName evidence="2">Uncharacterized protein</fullName>
    </submittedName>
</protein>
<sequence length="153" mass="15747">MKSGTRSARFGIAAIACLAVTAAGAPAAFAAPNDPSAPICTMSYPVPVEPFQTPASSEVFATSANGSVDLKVHTNAGTDIAYDQKFSVNWANLDTGRSGVADTSAQVKGSDNTLTVTGIPTKPGRILFNLGVFNHGEGQNYTNGECSAEYQVS</sequence>